<dbReference type="PANTHER" id="PTHR15443:SF4">
    <property type="entry name" value="ZONA PELLUCIDA-BINDING PROTEIN 2"/>
    <property type="match status" value="1"/>
</dbReference>
<dbReference type="AlphaFoldDB" id="A0A8C4TG10"/>
<dbReference type="Proteomes" id="UP000694620">
    <property type="component" value="Chromosome 14"/>
</dbReference>
<dbReference type="Ensembl" id="ENSECRT00000030688.1">
    <property type="protein sequence ID" value="ENSECRP00000030047.1"/>
    <property type="gene ID" value="ENSECRG00000020399.1"/>
</dbReference>
<proteinExistence type="predicted"/>
<feature type="domain" description="Zona-pellucida-binding protein 1/2 N-terminal" evidence="1">
    <location>
        <begin position="45"/>
        <end position="124"/>
    </location>
</feature>
<dbReference type="InterPro" id="IPR010857">
    <property type="entry name" value="Sp38-bd"/>
</dbReference>
<dbReference type="Pfam" id="PF07354">
    <property type="entry name" value="Sp38"/>
    <property type="match status" value="1"/>
</dbReference>
<evidence type="ECO:0000313" key="3">
    <source>
        <dbReference type="Proteomes" id="UP000694620"/>
    </source>
</evidence>
<name>A0A8C4TG10_ERPCA</name>
<dbReference type="GO" id="GO:0007339">
    <property type="term" value="P:binding of sperm to zona pellucida"/>
    <property type="evidence" value="ECO:0007669"/>
    <property type="project" value="InterPro"/>
</dbReference>
<dbReference type="GO" id="GO:0001669">
    <property type="term" value="C:acrosomal vesicle"/>
    <property type="evidence" value="ECO:0007669"/>
    <property type="project" value="TreeGrafter"/>
</dbReference>
<reference evidence="2" key="2">
    <citation type="submission" date="2025-08" db="UniProtKB">
        <authorList>
            <consortium name="Ensembl"/>
        </authorList>
    </citation>
    <scope>IDENTIFICATION</scope>
</reference>
<dbReference type="GO" id="GO:0002199">
    <property type="term" value="C:zona pellucida receptor complex"/>
    <property type="evidence" value="ECO:0007669"/>
    <property type="project" value="TreeGrafter"/>
</dbReference>
<accession>A0A8C4TG10</accession>
<organism evidence="2 3">
    <name type="scientific">Erpetoichthys calabaricus</name>
    <name type="common">Rope fish</name>
    <name type="synonym">Calamoichthys calabaricus</name>
    <dbReference type="NCBI Taxonomy" id="27687"/>
    <lineage>
        <taxon>Eukaryota</taxon>
        <taxon>Metazoa</taxon>
        <taxon>Chordata</taxon>
        <taxon>Craniata</taxon>
        <taxon>Vertebrata</taxon>
        <taxon>Euteleostomi</taxon>
        <taxon>Actinopterygii</taxon>
        <taxon>Polypteriformes</taxon>
        <taxon>Polypteridae</taxon>
        <taxon>Erpetoichthys</taxon>
    </lineage>
</organism>
<evidence type="ECO:0000259" key="1">
    <source>
        <dbReference type="Pfam" id="PF07354"/>
    </source>
</evidence>
<dbReference type="GO" id="GO:0005576">
    <property type="term" value="C:extracellular region"/>
    <property type="evidence" value="ECO:0007669"/>
    <property type="project" value="InterPro"/>
</dbReference>
<reference evidence="2" key="3">
    <citation type="submission" date="2025-09" db="UniProtKB">
        <authorList>
            <consortium name="Ensembl"/>
        </authorList>
    </citation>
    <scope>IDENTIFICATION</scope>
</reference>
<dbReference type="GO" id="GO:0001675">
    <property type="term" value="P:acrosome assembly"/>
    <property type="evidence" value="ECO:0007669"/>
    <property type="project" value="TreeGrafter"/>
</dbReference>
<protein>
    <recommendedName>
        <fullName evidence="1">Zona-pellucida-binding protein 1/2 N-terminal domain-containing protein</fullName>
    </recommendedName>
</protein>
<sequence>PRKGTMGHCFKVCKAPSVYRAAVGWRPLGYSGLDNGWMDVHRVGKGSRDLLCLSKDLSESQLADPAYFWIGPDGRRIEGPYGILHLSPRFQASRSGPFSCTLKYRNTATGKDMFVLYRFLVYGYVDPLYSYRFLAQFRVAQCDSAINQQYLQNLLPAVKNLLLRVACRVTDPSMECHLMNEPGSDLQNKLFVSFAVDSFGRDWEAFCRKQPADCREDANQRVEQVSTERERERQDLSVCPEMDCKFKGRWAPLS</sequence>
<dbReference type="PANTHER" id="PTHR15443">
    <property type="entry name" value="ZONA PELLUCIDA BINDING PROTEIN SP38"/>
    <property type="match status" value="1"/>
</dbReference>
<keyword evidence="3" id="KW-1185">Reference proteome</keyword>
<evidence type="ECO:0000313" key="2">
    <source>
        <dbReference type="Ensembl" id="ENSECRP00000030047.1"/>
    </source>
</evidence>
<reference evidence="2" key="1">
    <citation type="submission" date="2021-06" db="EMBL/GenBank/DDBJ databases">
        <authorList>
            <consortium name="Wellcome Sanger Institute Data Sharing"/>
        </authorList>
    </citation>
    <scope>NUCLEOTIDE SEQUENCE [LARGE SCALE GENOMIC DNA]</scope>
</reference>
<dbReference type="GeneTree" id="ENSGT00520000055647"/>
<dbReference type="InterPro" id="IPR048806">
    <property type="entry name" value="ZPBP1/2_N"/>
</dbReference>